<dbReference type="EMBL" id="OU015568">
    <property type="protein sequence ID" value="CAG5083755.1"/>
    <property type="molecule type" value="Genomic_DNA"/>
</dbReference>
<dbReference type="EMBL" id="OU015568">
    <property type="protein sequence ID" value="CAG5084815.1"/>
    <property type="molecule type" value="Genomic_DNA"/>
</dbReference>
<evidence type="ECO:0000313" key="2">
    <source>
        <dbReference type="EMBL" id="CAG5084815.1"/>
    </source>
</evidence>
<gene>
    <name evidence="1" type="ORF">OKIOD_LOCUS2010</name>
    <name evidence="2" type="ORF">OKIOD_LOCUS2301</name>
    <name evidence="3" type="ORF">OKIOD_LOCUS7817</name>
</gene>
<evidence type="ECO:0000313" key="1">
    <source>
        <dbReference type="EMBL" id="CAG5083755.1"/>
    </source>
</evidence>
<protein>
    <submittedName>
        <fullName evidence="1">Oidioi.mRNA.OKI2018_I69.PAR.g10452.t1.cds</fullName>
    </submittedName>
    <submittedName>
        <fullName evidence="2">Oidioi.mRNA.OKI2018_I69.PAR.g10743.t1.cds</fullName>
    </submittedName>
    <submittedName>
        <fullName evidence="3">Oidioi.mRNA.OKI2018_I69.XSR.g16259.t1.cds</fullName>
    </submittedName>
</protein>
<accession>A0ABN7RS47</accession>
<dbReference type="Proteomes" id="UP001158576">
    <property type="component" value="Chromosome PAR"/>
</dbReference>
<evidence type="ECO:0000313" key="3">
    <source>
        <dbReference type="EMBL" id="CAG5099109.1"/>
    </source>
</evidence>
<reference evidence="2 4" key="1">
    <citation type="submission" date="2021-04" db="EMBL/GenBank/DDBJ databases">
        <authorList>
            <person name="Bliznina A."/>
        </authorList>
    </citation>
    <scope>NUCLEOTIDE SEQUENCE [LARGE SCALE GENOMIC DNA]</scope>
</reference>
<organism evidence="2 4">
    <name type="scientific">Oikopleura dioica</name>
    <name type="common">Tunicate</name>
    <dbReference type="NCBI Taxonomy" id="34765"/>
    <lineage>
        <taxon>Eukaryota</taxon>
        <taxon>Metazoa</taxon>
        <taxon>Chordata</taxon>
        <taxon>Tunicata</taxon>
        <taxon>Appendicularia</taxon>
        <taxon>Copelata</taxon>
        <taxon>Oikopleuridae</taxon>
        <taxon>Oikopleura</taxon>
    </lineage>
</organism>
<evidence type="ECO:0000313" key="4">
    <source>
        <dbReference type="Proteomes" id="UP001158576"/>
    </source>
</evidence>
<dbReference type="EMBL" id="OU015569">
    <property type="protein sequence ID" value="CAG5099109.1"/>
    <property type="molecule type" value="Genomic_DNA"/>
</dbReference>
<proteinExistence type="predicted"/>
<name>A0ABN7RS47_OIKDI</name>
<sequence length="177" mass="20668">MNDKFSSMNLADSDVEKENKAEYNHMDIARSMEREVSGSTKYLERWIKRSKSLPGLLDWRGPVVMRGFKTDLLQVITYPLGMQDHPCFYKINLASCRSKNYEGRTVKVRERSMTRSRHVSVIFRGSGDFRQVIDTDVPYIRDEGKKYKIKNPKFDVALEIKPDLTIGTLQIYTYQLE</sequence>
<keyword evidence="4" id="KW-1185">Reference proteome</keyword>
<dbReference type="Proteomes" id="UP001158576">
    <property type="component" value="Chromosome XSR"/>
</dbReference>